<feature type="compositionally biased region" description="Basic and acidic residues" evidence="1">
    <location>
        <begin position="42"/>
        <end position="55"/>
    </location>
</feature>
<evidence type="ECO:0000313" key="3">
    <source>
        <dbReference type="Proteomes" id="UP001530400"/>
    </source>
</evidence>
<evidence type="ECO:0000256" key="1">
    <source>
        <dbReference type="SAM" id="MobiDB-lite"/>
    </source>
</evidence>
<reference evidence="2 3" key="1">
    <citation type="submission" date="2024-10" db="EMBL/GenBank/DDBJ databases">
        <title>Updated reference genomes for cyclostephanoid diatoms.</title>
        <authorList>
            <person name="Roberts W.R."/>
            <person name="Alverson A.J."/>
        </authorList>
    </citation>
    <scope>NUCLEOTIDE SEQUENCE [LARGE SCALE GENOMIC DNA]</scope>
    <source>
        <strain evidence="2 3">AJA010-31</strain>
    </source>
</reference>
<dbReference type="Proteomes" id="UP001530400">
    <property type="component" value="Unassembled WGS sequence"/>
</dbReference>
<accession>A0ABD3PGL9</accession>
<keyword evidence="3" id="KW-1185">Reference proteome</keyword>
<feature type="region of interest" description="Disordered" evidence="1">
    <location>
        <begin position="26"/>
        <end position="55"/>
    </location>
</feature>
<protein>
    <recommendedName>
        <fullName evidence="4">V-type proton ATPase subunit G</fullName>
    </recommendedName>
</protein>
<evidence type="ECO:0008006" key="4">
    <source>
        <dbReference type="Google" id="ProtNLM"/>
    </source>
</evidence>
<proteinExistence type="predicted"/>
<sequence>MASFSQSINKLGSDNLAVARIEAAEKAKDRSTAEAAQQLEMAQREKDRFFQKQQSLKKDISQLRKDKRSYLCQLGEREEKRRREGGAVDGSAPDYLKDAMDNLTAEIEEKHQTLRELLENEYTLAAMPLKSNVTPQH</sequence>
<organism evidence="2 3">
    <name type="scientific">Cyclotella atomus</name>
    <dbReference type="NCBI Taxonomy" id="382360"/>
    <lineage>
        <taxon>Eukaryota</taxon>
        <taxon>Sar</taxon>
        <taxon>Stramenopiles</taxon>
        <taxon>Ochrophyta</taxon>
        <taxon>Bacillariophyta</taxon>
        <taxon>Coscinodiscophyceae</taxon>
        <taxon>Thalassiosirophycidae</taxon>
        <taxon>Stephanodiscales</taxon>
        <taxon>Stephanodiscaceae</taxon>
        <taxon>Cyclotella</taxon>
    </lineage>
</organism>
<dbReference type="AlphaFoldDB" id="A0ABD3PGL9"/>
<feature type="region of interest" description="Disordered" evidence="1">
    <location>
        <begin position="75"/>
        <end position="95"/>
    </location>
</feature>
<dbReference type="EMBL" id="JALLPJ020000627">
    <property type="protein sequence ID" value="KAL3787032.1"/>
    <property type="molecule type" value="Genomic_DNA"/>
</dbReference>
<evidence type="ECO:0000313" key="2">
    <source>
        <dbReference type="EMBL" id="KAL3787032.1"/>
    </source>
</evidence>
<gene>
    <name evidence="2" type="ORF">ACHAWO_003665</name>
</gene>
<comment type="caution">
    <text evidence="2">The sequence shown here is derived from an EMBL/GenBank/DDBJ whole genome shotgun (WGS) entry which is preliminary data.</text>
</comment>
<name>A0ABD3PGL9_9STRA</name>
<feature type="compositionally biased region" description="Basic and acidic residues" evidence="1">
    <location>
        <begin position="75"/>
        <end position="86"/>
    </location>
</feature>